<proteinExistence type="predicted"/>
<feature type="transmembrane region" description="Helical" evidence="1">
    <location>
        <begin position="41"/>
        <end position="59"/>
    </location>
</feature>
<evidence type="ECO:0000256" key="1">
    <source>
        <dbReference type="SAM" id="Phobius"/>
    </source>
</evidence>
<evidence type="ECO:0000313" key="2">
    <source>
        <dbReference type="EMBL" id="QEE28533.1"/>
    </source>
</evidence>
<keyword evidence="1" id="KW-0812">Transmembrane</keyword>
<dbReference type="Proteomes" id="UP000321820">
    <property type="component" value="Chromosome"/>
</dbReference>
<keyword evidence="1" id="KW-0472">Membrane</keyword>
<protein>
    <submittedName>
        <fullName evidence="2">Uncharacterized protein</fullName>
    </submittedName>
</protein>
<evidence type="ECO:0000313" key="3">
    <source>
        <dbReference type="Proteomes" id="UP000321820"/>
    </source>
</evidence>
<keyword evidence="1" id="KW-1133">Transmembrane helix</keyword>
<organism evidence="2 3">
    <name type="scientific">Terriglobus albidus</name>
    <dbReference type="NCBI Taxonomy" id="1592106"/>
    <lineage>
        <taxon>Bacteria</taxon>
        <taxon>Pseudomonadati</taxon>
        <taxon>Acidobacteriota</taxon>
        <taxon>Terriglobia</taxon>
        <taxon>Terriglobales</taxon>
        <taxon>Acidobacteriaceae</taxon>
        <taxon>Terriglobus</taxon>
    </lineage>
</organism>
<dbReference type="EMBL" id="CP042806">
    <property type="protein sequence ID" value="QEE28533.1"/>
    <property type="molecule type" value="Genomic_DNA"/>
</dbReference>
<name>A0A5B9E8L1_9BACT</name>
<accession>A0A5B9E8L1</accession>
<dbReference type="AlphaFoldDB" id="A0A5B9E8L1"/>
<feature type="transmembrane region" description="Helical" evidence="1">
    <location>
        <begin position="7"/>
        <end position="26"/>
    </location>
</feature>
<keyword evidence="3" id="KW-1185">Reference proteome</keyword>
<dbReference type="KEGG" id="talb:FTW19_11315"/>
<dbReference type="RefSeq" id="WP_147647723.1">
    <property type="nucleotide sequence ID" value="NZ_CP042806.1"/>
</dbReference>
<sequence>MGLDIRFPLGLMFLVTGGLMTVYGFFTRGSAIYQKSLGDNLNIQWGIVMFLFGALMWYLGKRQSWKNDPVNPRPWERPQYPH</sequence>
<reference evidence="2 3" key="1">
    <citation type="submission" date="2019-08" db="EMBL/GenBank/DDBJ databases">
        <title>Complete genome sequence of Terriglobus albidus strain ORNL.</title>
        <authorList>
            <person name="Podar M."/>
        </authorList>
    </citation>
    <scope>NUCLEOTIDE SEQUENCE [LARGE SCALE GENOMIC DNA]</scope>
    <source>
        <strain evidence="2 3">ORNL</strain>
    </source>
</reference>
<dbReference type="OrthoDB" id="122241at2"/>
<gene>
    <name evidence="2" type="ORF">FTW19_11315</name>
</gene>